<organism evidence="1 2">
    <name type="scientific">Candidatus Nitrospira allomarina</name>
    <dbReference type="NCBI Taxonomy" id="3020900"/>
    <lineage>
        <taxon>Bacteria</taxon>
        <taxon>Pseudomonadati</taxon>
        <taxon>Nitrospirota</taxon>
        <taxon>Nitrospiria</taxon>
        <taxon>Nitrospirales</taxon>
        <taxon>Nitrospiraceae</taxon>
        <taxon>Nitrospira</taxon>
    </lineage>
</organism>
<dbReference type="Proteomes" id="UP001302719">
    <property type="component" value="Chromosome"/>
</dbReference>
<dbReference type="PANTHER" id="PTHR20883">
    <property type="entry name" value="PHYTANOYL-COA DIOXYGENASE DOMAIN CONTAINING 1"/>
    <property type="match status" value="1"/>
</dbReference>
<dbReference type="GO" id="GO:0016706">
    <property type="term" value="F:2-oxoglutarate-dependent dioxygenase activity"/>
    <property type="evidence" value="ECO:0007669"/>
    <property type="project" value="UniProtKB-ARBA"/>
</dbReference>
<dbReference type="AlphaFoldDB" id="A0AA96GF22"/>
<dbReference type="Gene3D" id="2.60.120.620">
    <property type="entry name" value="q2cbj1_9rhob like domain"/>
    <property type="match status" value="1"/>
</dbReference>
<evidence type="ECO:0000313" key="2">
    <source>
        <dbReference type="Proteomes" id="UP001302719"/>
    </source>
</evidence>
<sequence length="311" mass="35151">MVNLSEQPVSARGEMGALWLDLPDAEQEAVSRAARYPSHYPRMAKEMITEGFTILKGVIEPGLCDAVVNDYQRYLETNKGYADQYIDAKGRHHRLVNFHMSSENAMKIGCHDEIMRALDYLFGYKAGIYTSLTFEYGTEQPIHRDAPFFHTFPVNYFVGAWCALEDIEPDAGPLMYVPGGHRFPCDQHAIYKRVRNENPGQPDDWLVRHALEAYYGEVMARSGAIGATKQAVLQKGDVAIWHPQLPHGGAPAVNPQRTRRSVVFHCAPETLQVYQHDVFFQFEDPGFPPPRYAFGSYQGRNYALAGETAFQ</sequence>
<name>A0AA96GF22_9BACT</name>
<evidence type="ECO:0000313" key="1">
    <source>
        <dbReference type="EMBL" id="WNM59882.1"/>
    </source>
</evidence>
<dbReference type="InterPro" id="IPR008775">
    <property type="entry name" value="Phytyl_CoA_dOase-like"/>
</dbReference>
<accession>A0AA96GF22</accession>
<keyword evidence="1" id="KW-0560">Oxidoreductase</keyword>
<protein>
    <submittedName>
        <fullName evidence="1">Phytanoyl-CoA dioxygenase family protein</fullName>
    </submittedName>
</protein>
<dbReference type="KEGG" id="nall:PP769_09035"/>
<dbReference type="PANTHER" id="PTHR20883:SF46">
    <property type="entry name" value="PHYTANOYL-COA HYDROXYLASE"/>
    <property type="match status" value="1"/>
</dbReference>
<proteinExistence type="predicted"/>
<dbReference type="EMBL" id="CP116967">
    <property type="protein sequence ID" value="WNM59882.1"/>
    <property type="molecule type" value="Genomic_DNA"/>
</dbReference>
<dbReference type="RefSeq" id="WP_312646765.1">
    <property type="nucleotide sequence ID" value="NZ_CP116967.1"/>
</dbReference>
<dbReference type="SUPFAM" id="SSF51197">
    <property type="entry name" value="Clavaminate synthase-like"/>
    <property type="match status" value="1"/>
</dbReference>
<keyword evidence="1" id="KW-0223">Dioxygenase</keyword>
<dbReference type="Pfam" id="PF05721">
    <property type="entry name" value="PhyH"/>
    <property type="match status" value="1"/>
</dbReference>
<dbReference type="GO" id="GO:0005506">
    <property type="term" value="F:iron ion binding"/>
    <property type="evidence" value="ECO:0007669"/>
    <property type="project" value="UniProtKB-ARBA"/>
</dbReference>
<keyword evidence="2" id="KW-1185">Reference proteome</keyword>
<gene>
    <name evidence="1" type="ORF">PP769_09035</name>
</gene>
<reference evidence="1 2" key="1">
    <citation type="submission" date="2023-01" db="EMBL/GenBank/DDBJ databases">
        <title>Cultivation and genomic characterization of new, ubiquitous marine nitrite-oxidizing bacteria from the Nitrospirales.</title>
        <authorList>
            <person name="Mueller A.J."/>
            <person name="Daebeler A."/>
            <person name="Herbold C.W."/>
            <person name="Kirkegaard R.H."/>
            <person name="Daims H."/>
        </authorList>
    </citation>
    <scope>NUCLEOTIDE SEQUENCE [LARGE SCALE GENOMIC DNA]</scope>
    <source>
        <strain evidence="1 2">VA</strain>
    </source>
</reference>